<evidence type="ECO:0000256" key="5">
    <source>
        <dbReference type="ARBA" id="ARBA00023136"/>
    </source>
</evidence>
<dbReference type="PANTHER" id="PTHR42709:SF6">
    <property type="entry name" value="UNDECAPRENYL PHOSPHATE TRANSPORTER A"/>
    <property type="match status" value="1"/>
</dbReference>
<evidence type="ECO:0000256" key="6">
    <source>
        <dbReference type="SAM" id="Phobius"/>
    </source>
</evidence>
<dbReference type="Proteomes" id="UP001144205">
    <property type="component" value="Unassembled WGS sequence"/>
</dbReference>
<keyword evidence="9" id="KW-1185">Reference proteome</keyword>
<comment type="subcellular location">
    <subcellularLocation>
        <location evidence="1">Cell membrane</location>
        <topology evidence="1">Multi-pass membrane protein</topology>
    </subcellularLocation>
</comment>
<evidence type="ECO:0000256" key="2">
    <source>
        <dbReference type="ARBA" id="ARBA00022475"/>
    </source>
</evidence>
<dbReference type="EMBL" id="BROH01000005">
    <property type="protein sequence ID" value="GKY88117.1"/>
    <property type="molecule type" value="Genomic_DNA"/>
</dbReference>
<gene>
    <name evidence="8" type="ORF">STA1M1_19860</name>
</gene>
<reference evidence="8" key="1">
    <citation type="journal article" date="2023" name="Int. J. Syst. Evol. Microbiol.">
        <title>Sinisalibacter aestuarii sp. nov., isolated from estuarine sediment of the Arakawa River.</title>
        <authorList>
            <person name="Arafat S.T."/>
            <person name="Hirano S."/>
            <person name="Sato A."/>
            <person name="Takeuchi K."/>
            <person name="Yasuda T."/>
            <person name="Terahara T."/>
            <person name="Hamada M."/>
            <person name="Kobayashi T."/>
        </authorList>
    </citation>
    <scope>NUCLEOTIDE SEQUENCE</scope>
    <source>
        <strain evidence="8">B-399</strain>
    </source>
</reference>
<evidence type="ECO:0000256" key="4">
    <source>
        <dbReference type="ARBA" id="ARBA00022989"/>
    </source>
</evidence>
<proteinExistence type="predicted"/>
<comment type="caution">
    <text evidence="8">The sequence shown here is derived from an EMBL/GenBank/DDBJ whole genome shotgun (WGS) entry which is preliminary data.</text>
</comment>
<dbReference type="InterPro" id="IPR051311">
    <property type="entry name" value="DedA_domain"/>
</dbReference>
<dbReference type="PANTHER" id="PTHR42709">
    <property type="entry name" value="ALKALINE PHOSPHATASE LIKE PROTEIN"/>
    <property type="match status" value="1"/>
</dbReference>
<dbReference type="InterPro" id="IPR032816">
    <property type="entry name" value="VTT_dom"/>
</dbReference>
<keyword evidence="4 6" id="KW-1133">Transmembrane helix</keyword>
<organism evidence="8 9">
    <name type="scientific">Sinisalibacter aestuarii</name>
    <dbReference type="NCBI Taxonomy" id="2949426"/>
    <lineage>
        <taxon>Bacteria</taxon>
        <taxon>Pseudomonadati</taxon>
        <taxon>Pseudomonadota</taxon>
        <taxon>Alphaproteobacteria</taxon>
        <taxon>Rhodobacterales</taxon>
        <taxon>Roseobacteraceae</taxon>
        <taxon>Sinisalibacter</taxon>
    </lineage>
</organism>
<keyword evidence="3 6" id="KW-0812">Transmembrane</keyword>
<feature type="transmembrane region" description="Helical" evidence="6">
    <location>
        <begin position="169"/>
        <end position="195"/>
    </location>
</feature>
<feature type="transmembrane region" description="Helical" evidence="6">
    <location>
        <begin position="53"/>
        <end position="72"/>
    </location>
</feature>
<evidence type="ECO:0000259" key="7">
    <source>
        <dbReference type="Pfam" id="PF09335"/>
    </source>
</evidence>
<protein>
    <recommendedName>
        <fullName evidence="7">VTT domain-containing protein</fullName>
    </recommendedName>
</protein>
<evidence type="ECO:0000256" key="3">
    <source>
        <dbReference type="ARBA" id="ARBA00022692"/>
    </source>
</evidence>
<evidence type="ECO:0000256" key="1">
    <source>
        <dbReference type="ARBA" id="ARBA00004651"/>
    </source>
</evidence>
<feature type="domain" description="VTT" evidence="7">
    <location>
        <begin position="31"/>
        <end position="155"/>
    </location>
</feature>
<sequence length="201" mass="22172">MLHGWVEPFIHQYGLWGLWLDVFLEAMGAPVPGETLLVVAAGLAANGLFDIRAVVLVALIGAVMGDNLGYLIGRTFGRPVVLAKGARFGITHERLARVEHALNARGVIVVVFARFVPLLRQLNGLAAGTAGMHWLRFVIANAIGGALWVGLWSWLAYGLGAHAELLSRFWAWIHPFAWLIVPFWIAVYIVGYMILRRQKRG</sequence>
<accession>A0ABQ5LVI2</accession>
<name>A0ABQ5LVI2_9RHOB</name>
<feature type="transmembrane region" description="Helical" evidence="6">
    <location>
        <begin position="134"/>
        <end position="157"/>
    </location>
</feature>
<evidence type="ECO:0000313" key="8">
    <source>
        <dbReference type="EMBL" id="GKY88117.1"/>
    </source>
</evidence>
<dbReference type="Pfam" id="PF09335">
    <property type="entry name" value="VTT_dom"/>
    <property type="match status" value="1"/>
</dbReference>
<keyword evidence="5 6" id="KW-0472">Membrane</keyword>
<keyword evidence="2" id="KW-1003">Cell membrane</keyword>
<evidence type="ECO:0000313" key="9">
    <source>
        <dbReference type="Proteomes" id="UP001144205"/>
    </source>
</evidence>